<organism evidence="1">
    <name type="scientific">Xenopsylla cheopis</name>
    <name type="common">Oriental rat flea</name>
    <name type="synonym">Pulex cheopis</name>
    <dbReference type="NCBI Taxonomy" id="163159"/>
    <lineage>
        <taxon>Eukaryota</taxon>
        <taxon>Metazoa</taxon>
        <taxon>Ecdysozoa</taxon>
        <taxon>Arthropoda</taxon>
        <taxon>Hexapoda</taxon>
        <taxon>Insecta</taxon>
        <taxon>Pterygota</taxon>
        <taxon>Neoptera</taxon>
        <taxon>Endopterygota</taxon>
        <taxon>Siphonaptera</taxon>
        <taxon>Pulicidae</taxon>
        <taxon>Xenopsyllinae</taxon>
        <taxon>Xenopsylla</taxon>
    </lineage>
</organism>
<dbReference type="Pfam" id="PF14969">
    <property type="entry name" value="DUF4508"/>
    <property type="match status" value="1"/>
</dbReference>
<dbReference type="PANTHER" id="PTHR16260">
    <property type="entry name" value="SIMILAR TO 1700123O20RIK PROTEIN"/>
    <property type="match status" value="1"/>
</dbReference>
<dbReference type="AlphaFoldDB" id="A0A6M2DU39"/>
<proteinExistence type="predicted"/>
<protein>
    <submittedName>
        <fullName evidence="1">Protein of function</fullName>
    </submittedName>
</protein>
<reference evidence="1" key="1">
    <citation type="submission" date="2020-03" db="EMBL/GenBank/DDBJ databases">
        <title>Transcriptomic Profiling of the Digestive Tract of the Rat Flea, Xenopsylla cheopis, Following Blood Feeding and Infection with Yersinia pestis.</title>
        <authorList>
            <person name="Bland D.M."/>
            <person name="Martens C.A."/>
            <person name="Virtaneva K."/>
            <person name="Kanakabandi K."/>
            <person name="Long D."/>
            <person name="Rosenke R."/>
            <person name="Saturday G.A."/>
            <person name="Hoyt F.H."/>
            <person name="Bruno D.P."/>
            <person name="Ribeiro J.M.C."/>
            <person name="Hinnebusch J."/>
        </authorList>
    </citation>
    <scope>NUCLEOTIDE SEQUENCE</scope>
</reference>
<dbReference type="InterPro" id="IPR028019">
    <property type="entry name" value="DUF4508"/>
</dbReference>
<dbReference type="EMBL" id="GIIL01005384">
    <property type="protein sequence ID" value="NOV49110.1"/>
    <property type="molecule type" value="Transcribed_RNA"/>
</dbReference>
<accession>A0A6M2DU39</accession>
<name>A0A6M2DU39_XENCH</name>
<dbReference type="PANTHER" id="PTHR16260:SF3">
    <property type="entry name" value="CHROMOSOME 14 OPEN READING FRAME 119-LIKE-RELATED"/>
    <property type="match status" value="1"/>
</dbReference>
<sequence>MASTALSSDVQIRYLLQWFSEWSDLQRSDFLPILAEQLASLSNTVHMNGVVNSLANATCEDKPMNLFQCRVKLFRDWTANWTLEEMNRLAEKFNEIDSTFGEKLAEELNPKTVKEEKCENANLPVEQQNAEELSENINGMENIDKNMITA</sequence>
<evidence type="ECO:0000313" key="1">
    <source>
        <dbReference type="EMBL" id="NOV49110.1"/>
    </source>
</evidence>